<reference evidence="1 2" key="1">
    <citation type="submission" date="2016-02" db="EMBL/GenBank/DDBJ databases">
        <title>Draft Genome for Tepidibacillus decaturensis nov. sp. Strain Z9, an Anaerobic, Moderately Thermophilic and Heterotrophic Bacterium from Deep Subsurface of the Illinois Basin, USA.</title>
        <authorList>
            <person name="Dong Y."/>
            <person name="Chang J.Y."/>
            <person name="Sanford R."/>
            <person name="Fouke B.W."/>
        </authorList>
    </citation>
    <scope>NUCLEOTIDE SEQUENCE [LARGE SCALE GENOMIC DNA]</scope>
    <source>
        <strain evidence="1 2">Z9</strain>
    </source>
</reference>
<dbReference type="STRING" id="1413211.U473_10980"/>
<dbReference type="NCBIfam" id="TIGR03826">
    <property type="entry name" value="YvyF"/>
    <property type="match status" value="1"/>
</dbReference>
<keyword evidence="1" id="KW-0969">Cilium</keyword>
<dbReference type="RefSeq" id="WP_068726254.1">
    <property type="nucleotide sequence ID" value="NZ_LSKU01000001.1"/>
</dbReference>
<proteinExistence type="predicted"/>
<dbReference type="InterPro" id="IPR022258">
    <property type="entry name" value="Flagellar_operon_YvyF"/>
</dbReference>
<keyword evidence="2" id="KW-1185">Reference proteome</keyword>
<dbReference type="EMBL" id="LSKU01000001">
    <property type="protein sequence ID" value="KXG44477.1"/>
    <property type="molecule type" value="Genomic_DNA"/>
</dbReference>
<name>A0A135L6F3_9BACI</name>
<sequence>MVGKLSNCPRCGKLYVAGVKEVCPACEKEIDQEYQRCADYLREHKGANIYELSEATEVTIKQITKFIREGRISIADAPNMGYPCESCGTIIQEGRLCNQCRGRLEHGIKHVLEQEAEEKNKDKGLGYYNKGKLK</sequence>
<comment type="caution">
    <text evidence="1">The sequence shown here is derived from an EMBL/GenBank/DDBJ whole genome shotgun (WGS) entry which is preliminary data.</text>
</comment>
<organism evidence="1 2">
    <name type="scientific">Tepidibacillus decaturensis</name>
    <dbReference type="NCBI Taxonomy" id="1413211"/>
    <lineage>
        <taxon>Bacteria</taxon>
        <taxon>Bacillati</taxon>
        <taxon>Bacillota</taxon>
        <taxon>Bacilli</taxon>
        <taxon>Bacillales</taxon>
        <taxon>Bacillaceae</taxon>
        <taxon>Tepidibacillus</taxon>
    </lineage>
</organism>
<gene>
    <name evidence="1" type="ORF">U473_10980</name>
</gene>
<accession>A0A135L6F3</accession>
<dbReference type="OrthoDB" id="1739831at2"/>
<protein>
    <submittedName>
        <fullName evidence="1">Flagellar protein</fullName>
    </submittedName>
</protein>
<evidence type="ECO:0000313" key="2">
    <source>
        <dbReference type="Proteomes" id="UP000070352"/>
    </source>
</evidence>
<evidence type="ECO:0000313" key="1">
    <source>
        <dbReference type="EMBL" id="KXG44477.1"/>
    </source>
</evidence>
<keyword evidence="1" id="KW-0966">Cell projection</keyword>
<keyword evidence="1" id="KW-0282">Flagellum</keyword>
<dbReference type="AlphaFoldDB" id="A0A135L6F3"/>
<dbReference type="Proteomes" id="UP000070352">
    <property type="component" value="Unassembled WGS sequence"/>
</dbReference>